<keyword evidence="9 10" id="KW-0131">Cell cycle</keyword>
<dbReference type="AlphaFoldDB" id="H6L9R2"/>
<dbReference type="NCBIfam" id="TIGR02225">
    <property type="entry name" value="recomb_XerD"/>
    <property type="match status" value="1"/>
</dbReference>
<evidence type="ECO:0000256" key="5">
    <source>
        <dbReference type="ARBA" id="ARBA00022829"/>
    </source>
</evidence>
<feature type="active site" evidence="10">
    <location>
        <position position="246"/>
    </location>
</feature>
<comment type="subunit">
    <text evidence="10">Forms a cyclic heterotetrameric complex composed of two molecules of XerC and two molecules of XerD.</text>
</comment>
<dbReference type="KEGG" id="sgn:SGRA_0501"/>
<keyword evidence="14" id="KW-1185">Reference proteome</keyword>
<comment type="similarity">
    <text evidence="10">Belongs to the 'phage' integrase family. XerC subfamily.</text>
</comment>
<dbReference type="GO" id="GO:0007059">
    <property type="term" value="P:chromosome segregation"/>
    <property type="evidence" value="ECO:0007669"/>
    <property type="project" value="UniProtKB-UniRule"/>
</dbReference>
<protein>
    <recommendedName>
        <fullName evidence="10">Tyrosine recombinase XerC</fullName>
    </recommendedName>
</protein>
<organism evidence="13 14">
    <name type="scientific">Saprospira grandis (strain Lewin)</name>
    <dbReference type="NCBI Taxonomy" id="984262"/>
    <lineage>
        <taxon>Bacteria</taxon>
        <taxon>Pseudomonadati</taxon>
        <taxon>Bacteroidota</taxon>
        <taxon>Saprospiria</taxon>
        <taxon>Saprospirales</taxon>
        <taxon>Saprospiraceae</taxon>
        <taxon>Saprospira</taxon>
    </lineage>
</organism>
<evidence type="ECO:0000256" key="10">
    <source>
        <dbReference type="HAMAP-Rule" id="MF_01808"/>
    </source>
</evidence>
<dbReference type="GO" id="GO:0051301">
    <property type="term" value="P:cell division"/>
    <property type="evidence" value="ECO:0007669"/>
    <property type="project" value="UniProtKB-KW"/>
</dbReference>
<dbReference type="InterPro" id="IPR004107">
    <property type="entry name" value="Integrase_SAM-like_N"/>
</dbReference>
<feature type="active site" evidence="10">
    <location>
        <position position="243"/>
    </location>
</feature>
<evidence type="ECO:0000256" key="1">
    <source>
        <dbReference type="ARBA" id="ARBA00004496"/>
    </source>
</evidence>
<keyword evidence="7 10" id="KW-0238">DNA-binding</keyword>
<accession>H6L9R2</accession>
<evidence type="ECO:0000256" key="9">
    <source>
        <dbReference type="ARBA" id="ARBA00023306"/>
    </source>
</evidence>
<dbReference type="RefSeq" id="WP_014373485.1">
    <property type="nucleotide sequence ID" value="NC_016940.1"/>
</dbReference>
<dbReference type="NCBIfam" id="NF001399">
    <property type="entry name" value="PRK00283.1"/>
    <property type="match status" value="1"/>
</dbReference>
<evidence type="ECO:0000259" key="12">
    <source>
        <dbReference type="PROSITE" id="PS51900"/>
    </source>
</evidence>
<dbReference type="Pfam" id="PF00589">
    <property type="entry name" value="Phage_integrase"/>
    <property type="match status" value="1"/>
</dbReference>
<proteinExistence type="inferred from homology"/>
<keyword evidence="6 10" id="KW-0229">DNA integration</keyword>
<dbReference type="Proteomes" id="UP000007519">
    <property type="component" value="Chromosome"/>
</dbReference>
<dbReference type="InterPro" id="IPR050090">
    <property type="entry name" value="Tyrosine_recombinase_XerCD"/>
</dbReference>
<dbReference type="InterPro" id="IPR002104">
    <property type="entry name" value="Integrase_catalytic"/>
</dbReference>
<dbReference type="eggNOG" id="COG4974">
    <property type="taxonomic scope" value="Bacteria"/>
</dbReference>
<feature type="active site" evidence="10">
    <location>
        <position position="172"/>
    </location>
</feature>
<comment type="function">
    <text evidence="10">Site-specific tyrosine recombinase, which acts by catalyzing the cutting and rejoining of the recombining DNA molecules. The XerC-XerD complex is essential to convert dimers of the bacterial chromosome into monomers to permit their segregation at cell division. It also contributes to the segregational stability of plasmids.</text>
</comment>
<keyword evidence="3 10" id="KW-0963">Cytoplasm</keyword>
<comment type="subcellular location">
    <subcellularLocation>
        <location evidence="1 10">Cytoplasm</location>
    </subcellularLocation>
</comment>
<dbReference type="InterPro" id="IPR044068">
    <property type="entry name" value="CB"/>
</dbReference>
<dbReference type="PANTHER" id="PTHR30349">
    <property type="entry name" value="PHAGE INTEGRASE-RELATED"/>
    <property type="match status" value="1"/>
</dbReference>
<evidence type="ECO:0000256" key="4">
    <source>
        <dbReference type="ARBA" id="ARBA00022618"/>
    </source>
</evidence>
<dbReference type="HOGENOM" id="CLU_027562_9_6_10"/>
<sequence>MLDLYLPAFEAFLQLEKGLSNASLAAYKSDLKQLNRYLKQQEELEQLADIDKQTLRSFIQELQKLGLAKSSQARMLSSIKSFFAFLRLEQLVEQDPSVLLEAPKQARKLPEYLSIDEVDQIFNAIDLSHPQGHRNRAMLELLYACGLRASELCELKLSGLLLEMDLIRLWGKGQKERIVPIGESAKQQLLFYLEQRKHTEIAPKAEDIVFLNRRGKQLSRQMLFLVVKKAVADAGIEKNISPHSFRHSFATHLVEGGADLRLVQQLLGHASITTTELYSQLDNRYLKESLRSFHPAQQQKPKE</sequence>
<dbReference type="Gene3D" id="1.10.443.10">
    <property type="entry name" value="Intergrase catalytic core"/>
    <property type="match status" value="1"/>
</dbReference>
<keyword evidence="4 10" id="KW-0132">Cell division</keyword>
<dbReference type="PROSITE" id="PS51900">
    <property type="entry name" value="CB"/>
    <property type="match status" value="1"/>
</dbReference>
<keyword evidence="8 10" id="KW-0233">DNA recombination</keyword>
<dbReference type="EMBL" id="CP002831">
    <property type="protein sequence ID" value="AFC23240.1"/>
    <property type="molecule type" value="Genomic_DNA"/>
</dbReference>
<evidence type="ECO:0000259" key="11">
    <source>
        <dbReference type="PROSITE" id="PS51898"/>
    </source>
</evidence>
<evidence type="ECO:0000313" key="14">
    <source>
        <dbReference type="Proteomes" id="UP000007519"/>
    </source>
</evidence>
<dbReference type="SUPFAM" id="SSF56349">
    <property type="entry name" value="DNA breaking-rejoining enzymes"/>
    <property type="match status" value="1"/>
</dbReference>
<evidence type="ECO:0000256" key="3">
    <source>
        <dbReference type="ARBA" id="ARBA00022490"/>
    </source>
</evidence>
<dbReference type="InterPro" id="IPR010998">
    <property type="entry name" value="Integrase_recombinase_N"/>
</dbReference>
<evidence type="ECO:0000313" key="13">
    <source>
        <dbReference type="EMBL" id="AFC23240.1"/>
    </source>
</evidence>
<dbReference type="GO" id="GO:0006313">
    <property type="term" value="P:DNA transposition"/>
    <property type="evidence" value="ECO:0007669"/>
    <property type="project" value="UniProtKB-UniRule"/>
</dbReference>
<dbReference type="GO" id="GO:0005737">
    <property type="term" value="C:cytoplasm"/>
    <property type="evidence" value="ECO:0007669"/>
    <property type="project" value="UniProtKB-SubCell"/>
</dbReference>
<dbReference type="CDD" id="cd00798">
    <property type="entry name" value="INT_XerDC_C"/>
    <property type="match status" value="1"/>
</dbReference>
<dbReference type="PROSITE" id="PS51898">
    <property type="entry name" value="TYR_RECOMBINASE"/>
    <property type="match status" value="1"/>
</dbReference>
<dbReference type="GO" id="GO:0003677">
    <property type="term" value="F:DNA binding"/>
    <property type="evidence" value="ECO:0007669"/>
    <property type="project" value="UniProtKB-UniRule"/>
</dbReference>
<feature type="active site" description="O-(3'-phospho-DNA)-tyrosine intermediate" evidence="10">
    <location>
        <position position="278"/>
    </location>
</feature>
<evidence type="ECO:0000256" key="2">
    <source>
        <dbReference type="ARBA" id="ARBA00010450"/>
    </source>
</evidence>
<feature type="domain" description="Core-binding (CB)" evidence="12">
    <location>
        <begin position="1"/>
        <end position="87"/>
    </location>
</feature>
<keyword evidence="5 10" id="KW-0159">Chromosome partition</keyword>
<dbReference type="InterPro" id="IPR011010">
    <property type="entry name" value="DNA_brk_join_enz"/>
</dbReference>
<dbReference type="PANTHER" id="PTHR30349:SF81">
    <property type="entry name" value="TYROSINE RECOMBINASE XERC"/>
    <property type="match status" value="1"/>
</dbReference>
<dbReference type="Gene3D" id="1.10.150.130">
    <property type="match status" value="1"/>
</dbReference>
<gene>
    <name evidence="13" type="primary">xerD</name>
    <name evidence="10" type="synonym">xerC</name>
    <name evidence="13" type="ordered locus">SGRA_0501</name>
</gene>
<dbReference type="STRING" id="984262.SGRA_0501"/>
<evidence type="ECO:0000256" key="8">
    <source>
        <dbReference type="ARBA" id="ARBA00023172"/>
    </source>
</evidence>
<dbReference type="OrthoDB" id="9801717at2"/>
<feature type="active site" evidence="10">
    <location>
        <position position="148"/>
    </location>
</feature>
<dbReference type="InterPro" id="IPR023009">
    <property type="entry name" value="Tyrosine_recombinase_XerC/XerD"/>
</dbReference>
<evidence type="ECO:0000256" key="6">
    <source>
        <dbReference type="ARBA" id="ARBA00022908"/>
    </source>
</evidence>
<dbReference type="GO" id="GO:0009037">
    <property type="term" value="F:tyrosine-based site-specific recombinase activity"/>
    <property type="evidence" value="ECO:0007669"/>
    <property type="project" value="UniProtKB-UniRule"/>
</dbReference>
<dbReference type="Pfam" id="PF02899">
    <property type="entry name" value="Phage_int_SAM_1"/>
    <property type="match status" value="1"/>
</dbReference>
<dbReference type="InterPro" id="IPR011932">
    <property type="entry name" value="Recomb_XerD"/>
</dbReference>
<dbReference type="InterPro" id="IPR013762">
    <property type="entry name" value="Integrase-like_cat_sf"/>
</dbReference>
<comment type="similarity">
    <text evidence="2">Belongs to the 'phage' integrase family. XerD subfamily.</text>
</comment>
<evidence type="ECO:0000256" key="7">
    <source>
        <dbReference type="ARBA" id="ARBA00023125"/>
    </source>
</evidence>
<reference evidence="13 14" key="1">
    <citation type="journal article" date="2012" name="Stand. Genomic Sci.">
        <title>Complete genome sequencing and analysis of Saprospira grandis str. Lewin, a predatory marine bacterium.</title>
        <authorList>
            <person name="Saw J.H."/>
            <person name="Yuryev A."/>
            <person name="Kanbe M."/>
            <person name="Hou S."/>
            <person name="Young A.G."/>
            <person name="Aizawa S."/>
            <person name="Alam M."/>
        </authorList>
    </citation>
    <scope>NUCLEOTIDE SEQUENCE [LARGE SCALE GENOMIC DNA]</scope>
    <source>
        <strain evidence="13 14">Lewin</strain>
    </source>
</reference>
<name>H6L9R2_SAPGL</name>
<dbReference type="HAMAP" id="MF_01808">
    <property type="entry name" value="Recomb_XerC_XerD"/>
    <property type="match status" value="1"/>
</dbReference>
<feature type="domain" description="Tyr recombinase" evidence="11">
    <location>
        <begin position="108"/>
        <end position="291"/>
    </location>
</feature>
<feature type="active site" evidence="10">
    <location>
        <position position="269"/>
    </location>
</feature>